<keyword evidence="2" id="KW-1185">Reference proteome</keyword>
<dbReference type="Gene3D" id="3.40.50.10540">
    <property type="entry name" value="Crotonobetainyl-coa:carnitine coa-transferase, domain 1"/>
    <property type="match status" value="1"/>
</dbReference>
<dbReference type="AlphaFoldDB" id="A0A919CLF6"/>
<comment type="caution">
    <text evidence="1">The sequence shown here is derived from an EMBL/GenBank/DDBJ whole genome shotgun (WGS) entry which is preliminary data.</text>
</comment>
<accession>A0A919CLF6</accession>
<evidence type="ECO:0000313" key="1">
    <source>
        <dbReference type="EMBL" id="GHD35830.1"/>
    </source>
</evidence>
<name>A0A919CLF6_9GAMM</name>
<protein>
    <submittedName>
        <fullName evidence="1">Uncharacterized protein</fullName>
    </submittedName>
</protein>
<reference evidence="1" key="1">
    <citation type="journal article" date="2014" name="Int. J. Syst. Evol. Microbiol.">
        <title>Complete genome sequence of Corynebacterium casei LMG S-19264T (=DSM 44701T), isolated from a smear-ripened cheese.</title>
        <authorList>
            <consortium name="US DOE Joint Genome Institute (JGI-PGF)"/>
            <person name="Walter F."/>
            <person name="Albersmeier A."/>
            <person name="Kalinowski J."/>
            <person name="Ruckert C."/>
        </authorList>
    </citation>
    <scope>NUCLEOTIDE SEQUENCE</scope>
    <source>
        <strain evidence="1">KCTC 23430</strain>
    </source>
</reference>
<evidence type="ECO:0000313" key="2">
    <source>
        <dbReference type="Proteomes" id="UP000644693"/>
    </source>
</evidence>
<dbReference type="InterPro" id="IPR003673">
    <property type="entry name" value="CoA-Trfase_fam_III"/>
</dbReference>
<reference evidence="1" key="2">
    <citation type="submission" date="2020-09" db="EMBL/GenBank/DDBJ databases">
        <authorList>
            <person name="Sun Q."/>
            <person name="Kim S."/>
        </authorList>
    </citation>
    <scope>NUCLEOTIDE SEQUENCE</scope>
    <source>
        <strain evidence="1">KCTC 23430</strain>
    </source>
</reference>
<dbReference type="Pfam" id="PF02515">
    <property type="entry name" value="CoA_transf_3"/>
    <property type="match status" value="1"/>
</dbReference>
<dbReference type="GO" id="GO:0003824">
    <property type="term" value="F:catalytic activity"/>
    <property type="evidence" value="ECO:0007669"/>
    <property type="project" value="InterPro"/>
</dbReference>
<sequence>MYDPVIQALSGATDVQTDRASGGPQMFHIIVTDKVTSLSAAQAISAALFVR</sequence>
<dbReference type="EMBL" id="BMYM01000002">
    <property type="protein sequence ID" value="GHD35830.1"/>
    <property type="molecule type" value="Genomic_DNA"/>
</dbReference>
<dbReference type="Proteomes" id="UP000644693">
    <property type="component" value="Unassembled WGS sequence"/>
</dbReference>
<dbReference type="InterPro" id="IPR023606">
    <property type="entry name" value="CoA-Trfase_III_dom_1_sf"/>
</dbReference>
<proteinExistence type="predicted"/>
<gene>
    <name evidence="1" type="ORF">GCM10007053_23270</name>
</gene>
<dbReference type="SUPFAM" id="SSF89796">
    <property type="entry name" value="CoA-transferase family III (CaiB/BaiF)"/>
    <property type="match status" value="1"/>
</dbReference>
<organism evidence="1 2">
    <name type="scientific">Parahalioglobus pacificus</name>
    <dbReference type="NCBI Taxonomy" id="930806"/>
    <lineage>
        <taxon>Bacteria</taxon>
        <taxon>Pseudomonadati</taxon>
        <taxon>Pseudomonadota</taxon>
        <taxon>Gammaproteobacteria</taxon>
        <taxon>Cellvibrionales</taxon>
        <taxon>Halieaceae</taxon>
        <taxon>Parahalioglobus</taxon>
    </lineage>
</organism>